<dbReference type="Proteomes" id="UP000008820">
    <property type="component" value="Chromosome 2"/>
</dbReference>
<dbReference type="Pfam" id="PF07165">
    <property type="entry name" value="DUF1397"/>
    <property type="match status" value="1"/>
</dbReference>
<protein>
    <submittedName>
        <fullName evidence="1">Uncharacterized protein</fullName>
    </submittedName>
</protein>
<dbReference type="PANTHER" id="PTHR20997:SF2">
    <property type="entry name" value="EG:BACR42I17.2 PROTEIN-RELATED"/>
    <property type="match status" value="1"/>
</dbReference>
<dbReference type="AlphaFoldDB" id="A0A6I8TQS8"/>
<sequence>MGYAGLVVVGVLLASVVSLEARHETESPSTLETAEFMKDVKQECRNATGDDRAFKDLVAIMNSDTPRCFMQHVNMSYLQAPIDEMSVAEQSKLLGGICGQLEKAVVCIDPVVDAIKPCMDDEDDMQILTKIVDTVPEAIKMICNNSGAMLLELREPLSRSCAVELAPAIDDCMDVLSNSTMTMDLKNYTLTECKEIYKMRDCLDRKIRDCGALTYLELFGLFYRNLLSITPCKMVAQDG</sequence>
<reference evidence="1 2" key="1">
    <citation type="submission" date="2017-06" db="EMBL/GenBank/DDBJ databases">
        <title>Aedes aegypti genome working group (AGWG) sequencing and assembly.</title>
        <authorList>
            <consortium name="Aedes aegypti Genome Working Group (AGWG)"/>
            <person name="Matthews B.J."/>
        </authorList>
    </citation>
    <scope>NUCLEOTIDE SEQUENCE [LARGE SCALE GENOMIC DNA]</scope>
    <source>
        <strain evidence="1 2">LVP_AGWG</strain>
    </source>
</reference>
<dbReference type="EnsemblMetazoa" id="AAEL023481-RA">
    <property type="protein sequence ID" value="AAEL023481-PA"/>
    <property type="gene ID" value="AAEL023481"/>
</dbReference>
<dbReference type="PANTHER" id="PTHR20997">
    <property type="entry name" value="EG:BACR42I17.2 PROTEIN-RELATED"/>
    <property type="match status" value="1"/>
</dbReference>
<name>A0A6I8TQS8_AEDAE</name>
<dbReference type="InParanoid" id="A0A6I8TQS8"/>
<accession>A0A6I8TQS8</accession>
<gene>
    <name evidence="1" type="primary">110675563</name>
</gene>
<reference evidence="1" key="2">
    <citation type="submission" date="2020-05" db="UniProtKB">
        <authorList>
            <consortium name="EnsemblMetazoa"/>
        </authorList>
    </citation>
    <scope>IDENTIFICATION</scope>
    <source>
        <strain evidence="1">LVP_AGWG</strain>
    </source>
</reference>
<evidence type="ECO:0000313" key="2">
    <source>
        <dbReference type="Proteomes" id="UP000008820"/>
    </source>
</evidence>
<dbReference type="InterPro" id="IPR009832">
    <property type="entry name" value="DUF1397"/>
</dbReference>
<evidence type="ECO:0000313" key="1">
    <source>
        <dbReference type="EnsemblMetazoa" id="AAEL023481-PA"/>
    </source>
</evidence>
<dbReference type="OrthoDB" id="7732808at2759"/>
<proteinExistence type="predicted"/>
<organism evidence="1 2">
    <name type="scientific">Aedes aegypti</name>
    <name type="common">Yellowfever mosquito</name>
    <name type="synonym">Culex aegypti</name>
    <dbReference type="NCBI Taxonomy" id="7159"/>
    <lineage>
        <taxon>Eukaryota</taxon>
        <taxon>Metazoa</taxon>
        <taxon>Ecdysozoa</taxon>
        <taxon>Arthropoda</taxon>
        <taxon>Hexapoda</taxon>
        <taxon>Insecta</taxon>
        <taxon>Pterygota</taxon>
        <taxon>Neoptera</taxon>
        <taxon>Endopterygota</taxon>
        <taxon>Diptera</taxon>
        <taxon>Nematocera</taxon>
        <taxon>Culicoidea</taxon>
        <taxon>Culicidae</taxon>
        <taxon>Culicinae</taxon>
        <taxon>Aedini</taxon>
        <taxon>Aedes</taxon>
        <taxon>Stegomyia</taxon>
    </lineage>
</organism>
<keyword evidence="2" id="KW-1185">Reference proteome</keyword>